<name>A0A1G6UTM7_9GAMM</name>
<dbReference type="GO" id="GO:0006508">
    <property type="term" value="P:proteolysis"/>
    <property type="evidence" value="ECO:0007669"/>
    <property type="project" value="UniProtKB-KW"/>
</dbReference>
<dbReference type="PRINTS" id="PR00481">
    <property type="entry name" value="LAMNOPPTDASE"/>
</dbReference>
<evidence type="ECO:0000256" key="6">
    <source>
        <dbReference type="ARBA" id="ARBA00022801"/>
    </source>
</evidence>
<comment type="subcellular location">
    <subcellularLocation>
        <location evidence="8">Cytoplasm</location>
    </subcellularLocation>
</comment>
<evidence type="ECO:0000313" key="11">
    <source>
        <dbReference type="EMBL" id="SDD44738.1"/>
    </source>
</evidence>
<feature type="active site" evidence="8">
    <location>
        <position position="296"/>
    </location>
</feature>
<dbReference type="InterPro" id="IPR011356">
    <property type="entry name" value="Leucine_aapep/pepB"/>
</dbReference>
<comment type="catalytic activity">
    <reaction evidence="1 8">
        <text>Release of an N-terminal amino acid, Xaa-|-Yaa-, in which Xaa is preferably Leu, but may be other amino acids including Pro although not Arg or Lys, and Yaa may be Pro. Amino acid amides and methyl esters are also readily hydrolyzed, but rates on arylamides are exceedingly low.</text>
        <dbReference type="EC" id="3.4.11.1"/>
    </reaction>
</comment>
<dbReference type="InterPro" id="IPR000819">
    <property type="entry name" value="Peptidase_M17_C"/>
</dbReference>
<dbReference type="NCBIfam" id="NF002077">
    <property type="entry name" value="PRK00913.2-4"/>
    <property type="match status" value="1"/>
</dbReference>
<keyword evidence="4 8" id="KW-0031">Aminopeptidase</keyword>
<feature type="binding site" evidence="8">
    <location>
        <position position="289"/>
    </location>
    <ligand>
        <name>Mn(2+)</name>
        <dbReference type="ChEBI" id="CHEBI:29035"/>
        <label>1</label>
    </ligand>
</feature>
<feature type="chain" id="PRO_5011654841" description="Probable cytosol aminopeptidase" evidence="9">
    <location>
        <begin position="24"/>
        <end position="524"/>
    </location>
</feature>
<dbReference type="Gene3D" id="3.40.220.10">
    <property type="entry name" value="Leucine Aminopeptidase, subunit E, domain 1"/>
    <property type="match status" value="1"/>
</dbReference>
<evidence type="ECO:0000259" key="10">
    <source>
        <dbReference type="PROSITE" id="PS00631"/>
    </source>
</evidence>
<evidence type="ECO:0000256" key="2">
    <source>
        <dbReference type="ARBA" id="ARBA00000967"/>
    </source>
</evidence>
<evidence type="ECO:0000256" key="5">
    <source>
        <dbReference type="ARBA" id="ARBA00022670"/>
    </source>
</evidence>
<protein>
    <recommendedName>
        <fullName evidence="8">Probable cytosol aminopeptidase</fullName>
        <ecNumber evidence="8">3.4.11.1</ecNumber>
    </recommendedName>
    <alternativeName>
        <fullName evidence="8">Leucine aminopeptidase</fullName>
        <shortName evidence="8">LAP</shortName>
        <ecNumber evidence="8">3.4.11.10</ecNumber>
    </alternativeName>
    <alternativeName>
        <fullName evidence="8">Leucyl aminopeptidase</fullName>
    </alternativeName>
</protein>
<evidence type="ECO:0000256" key="9">
    <source>
        <dbReference type="SAM" id="SignalP"/>
    </source>
</evidence>
<evidence type="ECO:0000256" key="3">
    <source>
        <dbReference type="ARBA" id="ARBA00009528"/>
    </source>
</evidence>
<comment type="function">
    <text evidence="8">Presumably involved in the processing and regular turnover of intracellular proteins. Catalyzes the removal of unsubstituted N-terminal amino acids from various peptides.</text>
</comment>
<dbReference type="Gene3D" id="3.40.630.10">
    <property type="entry name" value="Zn peptidases"/>
    <property type="match status" value="1"/>
</dbReference>
<gene>
    <name evidence="8" type="primary">pepA</name>
    <name evidence="11" type="ORF">SAMN04488509_102489</name>
</gene>
<dbReference type="GO" id="GO:0030145">
    <property type="term" value="F:manganese ion binding"/>
    <property type="evidence" value="ECO:0007669"/>
    <property type="project" value="UniProtKB-UniRule"/>
</dbReference>
<feature type="binding site" evidence="8">
    <location>
        <position position="368"/>
    </location>
    <ligand>
        <name>Mn(2+)</name>
        <dbReference type="ChEBI" id="CHEBI:29035"/>
        <label>2</label>
    </ligand>
</feature>
<feature type="binding site" evidence="8">
    <location>
        <position position="284"/>
    </location>
    <ligand>
        <name>Mn(2+)</name>
        <dbReference type="ChEBI" id="CHEBI:29035"/>
        <label>2</label>
    </ligand>
</feature>
<feature type="binding site" evidence="8">
    <location>
        <position position="368"/>
    </location>
    <ligand>
        <name>Mn(2+)</name>
        <dbReference type="ChEBI" id="CHEBI:29035"/>
        <label>1</label>
    </ligand>
</feature>
<dbReference type="AlphaFoldDB" id="A0A1G6UTM7"/>
<dbReference type="InterPro" id="IPR023042">
    <property type="entry name" value="Peptidase_M17_leu_NH2_pept"/>
</dbReference>
<dbReference type="PROSITE" id="PS00631">
    <property type="entry name" value="CYTOSOL_AP"/>
    <property type="match status" value="1"/>
</dbReference>
<accession>A0A1G6UTM7</accession>
<feature type="active site" evidence="8">
    <location>
        <position position="370"/>
    </location>
</feature>
<dbReference type="Pfam" id="PF00883">
    <property type="entry name" value="Peptidase_M17"/>
    <property type="match status" value="1"/>
</dbReference>
<dbReference type="OrthoDB" id="9809354at2"/>
<dbReference type="GO" id="GO:0070006">
    <property type="term" value="F:metalloaminopeptidase activity"/>
    <property type="evidence" value="ECO:0007669"/>
    <property type="project" value="InterPro"/>
</dbReference>
<proteinExistence type="inferred from homology"/>
<keyword evidence="12" id="KW-1185">Reference proteome</keyword>
<reference evidence="11 12" key="1">
    <citation type="submission" date="2016-10" db="EMBL/GenBank/DDBJ databases">
        <authorList>
            <person name="de Groot N.N."/>
        </authorList>
    </citation>
    <scope>NUCLEOTIDE SEQUENCE [LARGE SCALE GENOMIC DNA]</scope>
    <source>
        <strain evidence="11 12">DSM 16957</strain>
    </source>
</reference>
<dbReference type="EMBL" id="FNAG01000002">
    <property type="protein sequence ID" value="SDD44738.1"/>
    <property type="molecule type" value="Genomic_DNA"/>
</dbReference>
<dbReference type="EC" id="3.4.11.10" evidence="8"/>
<dbReference type="PANTHER" id="PTHR11963:SF23">
    <property type="entry name" value="CYTOSOL AMINOPEPTIDASE"/>
    <property type="match status" value="1"/>
</dbReference>
<keyword evidence="9" id="KW-0732">Signal</keyword>
<keyword evidence="8" id="KW-0479">Metal-binding</keyword>
<evidence type="ECO:0000256" key="7">
    <source>
        <dbReference type="ARBA" id="ARBA00023211"/>
    </source>
</evidence>
<comment type="catalytic activity">
    <reaction evidence="2 8">
        <text>Release of an N-terminal amino acid, preferentially leucine, but not glutamic or aspartic acids.</text>
        <dbReference type="EC" id="3.4.11.10"/>
    </reaction>
</comment>
<evidence type="ECO:0000313" key="12">
    <source>
        <dbReference type="Proteomes" id="UP000199603"/>
    </source>
</evidence>
<dbReference type="SUPFAM" id="SSF52949">
    <property type="entry name" value="Macro domain-like"/>
    <property type="match status" value="1"/>
</dbReference>
<dbReference type="InterPro" id="IPR008283">
    <property type="entry name" value="Peptidase_M17_N"/>
</dbReference>
<dbReference type="STRING" id="265719.SAMN04488509_102489"/>
<feature type="domain" description="Cytosol aminopeptidase" evidence="10">
    <location>
        <begin position="364"/>
        <end position="371"/>
    </location>
</feature>
<organism evidence="11 12">
    <name type="scientific">Aquimonas voraii</name>
    <dbReference type="NCBI Taxonomy" id="265719"/>
    <lineage>
        <taxon>Bacteria</taxon>
        <taxon>Pseudomonadati</taxon>
        <taxon>Pseudomonadota</taxon>
        <taxon>Gammaproteobacteria</taxon>
        <taxon>Lysobacterales</taxon>
        <taxon>Lysobacteraceae</taxon>
        <taxon>Aquimonas</taxon>
    </lineage>
</organism>
<dbReference type="SUPFAM" id="SSF53187">
    <property type="entry name" value="Zn-dependent exopeptidases"/>
    <property type="match status" value="1"/>
</dbReference>
<keyword evidence="7 8" id="KW-0464">Manganese</keyword>
<dbReference type="HAMAP" id="MF_00181">
    <property type="entry name" value="Cytosol_peptidase_M17"/>
    <property type="match status" value="1"/>
</dbReference>
<dbReference type="Proteomes" id="UP000199603">
    <property type="component" value="Unassembled WGS sequence"/>
</dbReference>
<dbReference type="EC" id="3.4.11.1" evidence="8"/>
<feature type="signal peptide" evidence="9">
    <location>
        <begin position="1"/>
        <end position="23"/>
    </location>
</feature>
<dbReference type="GO" id="GO:0005737">
    <property type="term" value="C:cytoplasm"/>
    <property type="evidence" value="ECO:0007669"/>
    <property type="project" value="UniProtKB-SubCell"/>
</dbReference>
<keyword evidence="8" id="KW-0963">Cytoplasm</keyword>
<evidence type="ECO:0000256" key="4">
    <source>
        <dbReference type="ARBA" id="ARBA00022438"/>
    </source>
</evidence>
<feature type="binding site" evidence="8">
    <location>
        <position position="289"/>
    </location>
    <ligand>
        <name>Mn(2+)</name>
        <dbReference type="ChEBI" id="CHEBI:29035"/>
        <label>2</label>
    </ligand>
</feature>
<dbReference type="Pfam" id="PF02789">
    <property type="entry name" value="Peptidase_M17_N"/>
    <property type="match status" value="1"/>
</dbReference>
<dbReference type="InterPro" id="IPR043472">
    <property type="entry name" value="Macro_dom-like"/>
</dbReference>
<keyword evidence="5 8" id="KW-0645">Protease</keyword>
<dbReference type="PANTHER" id="PTHR11963">
    <property type="entry name" value="LEUCINE AMINOPEPTIDASE-RELATED"/>
    <property type="match status" value="1"/>
</dbReference>
<feature type="binding site" evidence="8">
    <location>
        <position position="366"/>
    </location>
    <ligand>
        <name>Mn(2+)</name>
        <dbReference type="ChEBI" id="CHEBI:29035"/>
        <label>1</label>
    </ligand>
</feature>
<dbReference type="RefSeq" id="WP_091240928.1">
    <property type="nucleotide sequence ID" value="NZ_FNAG01000002.1"/>
</dbReference>
<comment type="cofactor">
    <cofactor evidence="8">
        <name>Mn(2+)</name>
        <dbReference type="ChEBI" id="CHEBI:29035"/>
    </cofactor>
    <text evidence="8">Binds 2 manganese ions per subunit.</text>
</comment>
<sequence length="524" mass="55159">MQSHRLFLSRLVFFGFASLAAVAAQAQRTLAFEPYAVPREGAVAVTLPRDSAPPAAFAEVDGVAGGALSRAVANAGFLGDRGSMLNLHGVGPYTQVIVIGTGTDAPSPRLLEDIGGLVGQAGVLSAAPRIDVLWPEASLPMAGAHLALGLELGQFTFRQYRSPKPGQPVLGQGSAVLRTVDAEAARRGWEDQWQPVAEGVRFARQLVSEPANVIYPESFVERARTAFAGIDKVRIEVLDEQAMAELGMGAMLAVGQGSARPPRLLVIRYDGGPRGEAPLAFVGKGITFDTGGISIKPAQDMWRMKYDMTGAASVSGAVLALAKRGAAVNAVAIAALAENMPSGTATRPGDVIRTMSGQTFEIMSTDAEGRMVLVDAITWAQRELKPRLLIDIATLTGSQVTALGDEYAGLFSRHDELAAQLQAAGAASGEEVWRLPLHPSYAKDLESPIADLRNGGSSSRAGAGVGAFFIGAWVAPELPWAHLDIASMAWRDDPALPTVPLGASAYGVRLLDRFVRDHVESAPN</sequence>
<comment type="similarity">
    <text evidence="3 8">Belongs to the peptidase M17 family.</text>
</comment>
<feature type="binding site" evidence="8">
    <location>
        <position position="307"/>
    </location>
    <ligand>
        <name>Mn(2+)</name>
        <dbReference type="ChEBI" id="CHEBI:29035"/>
        <label>2</label>
    </ligand>
</feature>
<keyword evidence="6 8" id="KW-0378">Hydrolase</keyword>
<evidence type="ECO:0000256" key="1">
    <source>
        <dbReference type="ARBA" id="ARBA00000135"/>
    </source>
</evidence>
<dbReference type="CDD" id="cd00433">
    <property type="entry name" value="Peptidase_M17"/>
    <property type="match status" value="1"/>
</dbReference>
<evidence type="ECO:0000256" key="8">
    <source>
        <dbReference type="HAMAP-Rule" id="MF_00181"/>
    </source>
</evidence>